<comment type="caution">
    <text evidence="2">The sequence shown here is derived from an EMBL/GenBank/DDBJ whole genome shotgun (WGS) entry which is preliminary data.</text>
</comment>
<feature type="region of interest" description="Disordered" evidence="1">
    <location>
        <begin position="343"/>
        <end position="367"/>
    </location>
</feature>
<protein>
    <recommendedName>
        <fullName evidence="4">Replication protein</fullName>
    </recommendedName>
</protein>
<reference evidence="2 3" key="1">
    <citation type="submission" date="2018-07" db="EMBL/GenBank/DDBJ databases">
        <title>Halomonas rutogse sp. nov., isolated from Lake TangqianCo on Tibetan Plateau.</title>
        <authorList>
            <person name="Lu H."/>
            <person name="Xing P."/>
            <person name="Wu Q."/>
        </authorList>
    </citation>
    <scope>NUCLEOTIDE SEQUENCE [LARGE SCALE GENOMIC DNA]</scope>
    <source>
        <strain evidence="2 3">TQ8S</strain>
    </source>
</reference>
<dbReference type="AlphaFoldDB" id="A0A368TTW3"/>
<evidence type="ECO:0000313" key="3">
    <source>
        <dbReference type="Proteomes" id="UP000253204"/>
    </source>
</evidence>
<gene>
    <name evidence="2" type="ORF">DU506_18145</name>
</gene>
<organism evidence="2 3">
    <name type="scientific">Vreelandella rituensis</name>
    <dbReference type="NCBI Taxonomy" id="2282306"/>
    <lineage>
        <taxon>Bacteria</taxon>
        <taxon>Pseudomonadati</taxon>
        <taxon>Pseudomonadota</taxon>
        <taxon>Gammaproteobacteria</taxon>
        <taxon>Oceanospirillales</taxon>
        <taxon>Halomonadaceae</taxon>
        <taxon>Vreelandella</taxon>
    </lineage>
</organism>
<dbReference type="EMBL" id="QPIJ01000063">
    <property type="protein sequence ID" value="RCV86583.1"/>
    <property type="molecule type" value="Genomic_DNA"/>
</dbReference>
<keyword evidence="3" id="KW-1185">Reference proteome</keyword>
<evidence type="ECO:0000313" key="2">
    <source>
        <dbReference type="EMBL" id="RCV86583.1"/>
    </source>
</evidence>
<proteinExistence type="predicted"/>
<dbReference type="Proteomes" id="UP000253204">
    <property type="component" value="Unassembled WGS sequence"/>
</dbReference>
<sequence>MLWGAEGAFTPGISTPETRDVEALRLFQSFLCNSADERTKLSNVIMLWETVPKYSGEILNSVKNEELPNAHEVDFAIADHPFKMTLFPGTYYPTKNSKPLRRYPGAREQAVEQALIHLACDQAEMHRVDGETLYRVQFSIRDMARVLKAMGSTLSHAQVRQALEVLSSTIMTIKEGNDQRSSDKRHPILPSFDRIQSKEGLKQGKDVWRVQLHPLVSHAIRNVTYRQYPLSHTFGFTPYASYLIRQMHYLAPNISPAHPFTFRIQALRATTPGLNHKKISGSINALKRELEKMKVAGLLEDFHVEEIFPKRRPRGRPSPIDAEFTLHPGKDWIQHVMAGSRRMGENERTLGLPRSQRKARQETLPLL</sequence>
<evidence type="ECO:0008006" key="4">
    <source>
        <dbReference type="Google" id="ProtNLM"/>
    </source>
</evidence>
<name>A0A368TTW3_9GAMM</name>
<accession>A0A368TTW3</accession>
<evidence type="ECO:0000256" key="1">
    <source>
        <dbReference type="SAM" id="MobiDB-lite"/>
    </source>
</evidence>